<evidence type="ECO:0000259" key="2">
    <source>
        <dbReference type="PROSITE" id="PS50943"/>
    </source>
</evidence>
<evidence type="ECO:0000313" key="3">
    <source>
        <dbReference type="EMBL" id="RHW42594.1"/>
    </source>
</evidence>
<dbReference type="InterPro" id="IPR019734">
    <property type="entry name" value="TPR_rpt"/>
</dbReference>
<dbReference type="PROSITE" id="PS50943">
    <property type="entry name" value="HTH_CROC1"/>
    <property type="match status" value="1"/>
</dbReference>
<dbReference type="SUPFAM" id="SSF47413">
    <property type="entry name" value="lambda repressor-like DNA-binding domains"/>
    <property type="match status" value="1"/>
</dbReference>
<accession>A0A417YY11</accession>
<name>A0A417YY11_9BACI</name>
<dbReference type="EMBL" id="QWEG01000002">
    <property type="protein sequence ID" value="RHW42594.1"/>
    <property type="molecule type" value="Genomic_DNA"/>
</dbReference>
<dbReference type="Gene3D" id="1.10.260.40">
    <property type="entry name" value="lambda repressor-like DNA-binding domains"/>
    <property type="match status" value="1"/>
</dbReference>
<dbReference type="InterPro" id="IPR010982">
    <property type="entry name" value="Lambda_DNA-bd_dom_sf"/>
</dbReference>
<dbReference type="CDD" id="cd00093">
    <property type="entry name" value="HTH_XRE"/>
    <property type="match status" value="1"/>
</dbReference>
<dbReference type="Pfam" id="PF01381">
    <property type="entry name" value="HTH_3"/>
    <property type="match status" value="1"/>
</dbReference>
<dbReference type="SUPFAM" id="SSF48452">
    <property type="entry name" value="TPR-like"/>
    <property type="match status" value="1"/>
</dbReference>
<sequence length="413" mass="48922">MKTVGELMDFGPLIKYYRTQRGMTQKELAEGICSIPHLSKIEHNSKEGNKETIALLLERLGVKIEDVAGQEKEIKTLLDDFDDKMTFQIKTEADRIYSRLKELGGLIPFTPYIYTYELYKYRYMLFKGEDVAAEVQHDLLKKHLKNFSRQERNLFDYFTSIYLMRQARYHQADLILEKLDEEFAVGINNGEFLYHRAFAKSHMLQPGHVIHFGKKALQHFMEQHNFKRILHTLMLLGINFTHSKIYEEASSCFEHLIRNAELLKETNLLPQIYHNMGFLQRKMNRSEDAVRFFEKSLSMQEEKNINYLVTLYAIGETKHSEGERKEAKQCFEEVLELAEKLESNKYLLLSTFYLMLEDADPKAFELLETKVIPLLEEGKEHRDDLEHFYKFLANYFIKMEMFEKAVYYLNKIS</sequence>
<dbReference type="InterPro" id="IPR011990">
    <property type="entry name" value="TPR-like_helical_dom_sf"/>
</dbReference>
<dbReference type="Pfam" id="PF13181">
    <property type="entry name" value="TPR_8"/>
    <property type="match status" value="2"/>
</dbReference>
<dbReference type="Gene3D" id="1.25.40.1000">
    <property type="match status" value="1"/>
</dbReference>
<evidence type="ECO:0000313" key="4">
    <source>
        <dbReference type="Proteomes" id="UP000284416"/>
    </source>
</evidence>
<organism evidence="3 4">
    <name type="scientific">Neobacillus notoginsengisoli</name>
    <dbReference type="NCBI Taxonomy" id="1578198"/>
    <lineage>
        <taxon>Bacteria</taxon>
        <taxon>Bacillati</taxon>
        <taxon>Bacillota</taxon>
        <taxon>Bacilli</taxon>
        <taxon>Bacillales</taxon>
        <taxon>Bacillaceae</taxon>
        <taxon>Neobacillus</taxon>
    </lineage>
</organism>
<evidence type="ECO:0000256" key="1">
    <source>
        <dbReference type="PROSITE-ProRule" id="PRU00339"/>
    </source>
</evidence>
<dbReference type="InterPro" id="IPR001387">
    <property type="entry name" value="Cro/C1-type_HTH"/>
</dbReference>
<comment type="caution">
    <text evidence="3">The sequence shown here is derived from an EMBL/GenBank/DDBJ whole genome shotgun (WGS) entry which is preliminary data.</text>
</comment>
<dbReference type="SMART" id="SM00530">
    <property type="entry name" value="HTH_XRE"/>
    <property type="match status" value="1"/>
</dbReference>
<proteinExistence type="predicted"/>
<gene>
    <name evidence="3" type="ORF">D1B31_03090</name>
</gene>
<dbReference type="Proteomes" id="UP000284416">
    <property type="component" value="Unassembled WGS sequence"/>
</dbReference>
<dbReference type="AlphaFoldDB" id="A0A417YY11"/>
<feature type="repeat" description="TPR" evidence="1">
    <location>
        <begin position="270"/>
        <end position="303"/>
    </location>
</feature>
<dbReference type="RefSeq" id="WP_118919290.1">
    <property type="nucleotide sequence ID" value="NZ_QWEG01000002.1"/>
</dbReference>
<keyword evidence="4" id="KW-1185">Reference proteome</keyword>
<keyword evidence="1" id="KW-0802">TPR repeat</keyword>
<protein>
    <submittedName>
        <fullName evidence="3">Helix-turn-helix domain-containing protein</fullName>
    </submittedName>
</protein>
<reference evidence="3 4" key="1">
    <citation type="journal article" date="2017" name="Int. J. Syst. Evol. Microbiol.">
        <title>Bacillus notoginsengisoli sp. nov., a novel bacterium isolated from the rhizosphere of Panax notoginseng.</title>
        <authorList>
            <person name="Zhang M.Y."/>
            <person name="Cheng J."/>
            <person name="Cai Y."/>
            <person name="Zhang T.Y."/>
            <person name="Wu Y.Y."/>
            <person name="Manikprabhu D."/>
            <person name="Li W.J."/>
            <person name="Zhang Y.X."/>
        </authorList>
    </citation>
    <scope>NUCLEOTIDE SEQUENCE [LARGE SCALE GENOMIC DNA]</scope>
    <source>
        <strain evidence="3 4">JCM 30743</strain>
    </source>
</reference>
<dbReference type="Gene3D" id="1.25.40.10">
    <property type="entry name" value="Tetratricopeptide repeat domain"/>
    <property type="match status" value="1"/>
</dbReference>
<dbReference type="PROSITE" id="PS50005">
    <property type="entry name" value="TPR"/>
    <property type="match status" value="1"/>
</dbReference>
<feature type="domain" description="HTH cro/C1-type" evidence="2">
    <location>
        <begin position="14"/>
        <end position="67"/>
    </location>
</feature>
<dbReference type="SMART" id="SM00028">
    <property type="entry name" value="TPR"/>
    <property type="match status" value="2"/>
</dbReference>
<dbReference type="GO" id="GO:0003677">
    <property type="term" value="F:DNA binding"/>
    <property type="evidence" value="ECO:0007669"/>
    <property type="project" value="InterPro"/>
</dbReference>